<gene>
    <name evidence="1" type="ORF">E1262_05765</name>
</gene>
<dbReference type="OrthoDB" id="181472at2"/>
<sequence length="405" mass="45110">MTDTLEKTARVLPDGTTYVITGDIPAMWLRDSTAQFSPFLLMMSADDAVQDLIAGLVRRQLRYICLDPYANAFNAEPSGAAYDPDDLADNPWVWEEKYEIDSLAFPLQLAYRTWRMTGRRDFLDDTAHRALRTVVRTWRVEQEHETASRYRFRRHGMPPTETLTRDGLGSPVGPTGMTWSGFRPSDDACTYGYNVPGNLFAATALDHVRAIAREVFHDDDLAGDARALRDEIRAGVERFGVVDHPSYGRIYAYEVDGLGGQVLMDDANLPSLLSLPHLGATDLDDPVYQATRAFVLGPDNPYHHAGRAARGVGSAHTPPGYIWPIALAVEGLTSPDPAEKLALIQTLRDTDAGTLAMHEAFHCDDAGRYTRDWFSWGDSMFCELVLDYCGHRVSDAVREGRHVQS</sequence>
<dbReference type="InterPro" id="IPR012341">
    <property type="entry name" value="6hp_glycosidase-like_sf"/>
</dbReference>
<reference evidence="1 2" key="1">
    <citation type="submission" date="2019-02" db="EMBL/GenBank/DDBJ databases">
        <title>Draft genome sequences of novel Actinobacteria.</title>
        <authorList>
            <person name="Sahin N."/>
            <person name="Ay H."/>
            <person name="Saygin H."/>
        </authorList>
    </citation>
    <scope>NUCLEOTIDE SEQUENCE [LARGE SCALE GENOMIC DNA]</scope>
    <source>
        <strain evidence="1 2">8K307</strain>
    </source>
</reference>
<keyword evidence="2" id="KW-1185">Reference proteome</keyword>
<dbReference type="Pfam" id="PF06824">
    <property type="entry name" value="Glyco_hydro_125"/>
    <property type="match status" value="1"/>
</dbReference>
<dbReference type="Proteomes" id="UP000295217">
    <property type="component" value="Unassembled WGS sequence"/>
</dbReference>
<dbReference type="PIRSF" id="PIRSF028846">
    <property type="entry name" value="UCP028846"/>
    <property type="match status" value="1"/>
</dbReference>
<dbReference type="AlphaFoldDB" id="A0A4R5AGJ1"/>
<protein>
    <submittedName>
        <fullName evidence="1">Glycoside hydrolase family 125 protein</fullName>
    </submittedName>
</protein>
<proteinExistence type="predicted"/>
<dbReference type="GO" id="GO:0005975">
    <property type="term" value="P:carbohydrate metabolic process"/>
    <property type="evidence" value="ECO:0007669"/>
    <property type="project" value="InterPro"/>
</dbReference>
<dbReference type="Gene3D" id="1.50.10.10">
    <property type="match status" value="1"/>
</dbReference>
<evidence type="ECO:0000313" key="1">
    <source>
        <dbReference type="EMBL" id="TDD71733.1"/>
    </source>
</evidence>
<dbReference type="PANTHER" id="PTHR31047">
    <property type="entry name" value="MEIOTICALLY UP-REGULATED GENE 157 PROTEIN"/>
    <property type="match status" value="1"/>
</dbReference>
<dbReference type="SUPFAM" id="SSF48208">
    <property type="entry name" value="Six-hairpin glycosidases"/>
    <property type="match status" value="1"/>
</dbReference>
<dbReference type="SMART" id="SM01149">
    <property type="entry name" value="DUF1237"/>
    <property type="match status" value="1"/>
</dbReference>
<accession>A0A4R5AGJ1</accession>
<organism evidence="1 2">
    <name type="scientific">Jiangella aurantiaca</name>
    <dbReference type="NCBI Taxonomy" id="2530373"/>
    <lineage>
        <taxon>Bacteria</taxon>
        <taxon>Bacillati</taxon>
        <taxon>Actinomycetota</taxon>
        <taxon>Actinomycetes</taxon>
        <taxon>Jiangellales</taxon>
        <taxon>Jiangellaceae</taxon>
        <taxon>Jiangella</taxon>
    </lineage>
</organism>
<name>A0A4R5AGJ1_9ACTN</name>
<evidence type="ECO:0000313" key="2">
    <source>
        <dbReference type="Proteomes" id="UP000295217"/>
    </source>
</evidence>
<dbReference type="InterPro" id="IPR008313">
    <property type="entry name" value="GH125"/>
</dbReference>
<comment type="caution">
    <text evidence="1">The sequence shown here is derived from an EMBL/GenBank/DDBJ whole genome shotgun (WGS) entry which is preliminary data.</text>
</comment>
<dbReference type="InterPro" id="IPR008928">
    <property type="entry name" value="6-hairpin_glycosidase_sf"/>
</dbReference>
<keyword evidence="1" id="KW-0378">Hydrolase</keyword>
<dbReference type="EMBL" id="SMLB01000005">
    <property type="protein sequence ID" value="TDD71733.1"/>
    <property type="molecule type" value="Genomic_DNA"/>
</dbReference>
<dbReference type="GO" id="GO:0016787">
    <property type="term" value="F:hydrolase activity"/>
    <property type="evidence" value="ECO:0007669"/>
    <property type="project" value="UniProtKB-KW"/>
</dbReference>
<dbReference type="PANTHER" id="PTHR31047:SF0">
    <property type="entry name" value="MEIOTICALLY UP-REGULATED GENE 157 PROTEIN"/>
    <property type="match status" value="1"/>
</dbReference>